<reference evidence="1 2" key="1">
    <citation type="submission" date="2013-11" db="EMBL/GenBank/DDBJ databases">
        <title>The Genome Sequence of Phytophthora parasitica CJ01A1.</title>
        <authorList>
            <consortium name="The Broad Institute Genomics Platform"/>
            <person name="Russ C."/>
            <person name="Tyler B."/>
            <person name="Panabieres F."/>
            <person name="Shan W."/>
            <person name="Tripathy S."/>
            <person name="Grunwald N."/>
            <person name="Machado M."/>
            <person name="Johnson C.S."/>
            <person name="Walker B."/>
            <person name="Young S.K."/>
            <person name="Zeng Q."/>
            <person name="Gargeya S."/>
            <person name="Fitzgerald M."/>
            <person name="Haas B."/>
            <person name="Abouelleil A."/>
            <person name="Allen A.W."/>
            <person name="Alvarado L."/>
            <person name="Arachchi H.M."/>
            <person name="Berlin A.M."/>
            <person name="Chapman S.B."/>
            <person name="Gainer-Dewar J."/>
            <person name="Goldberg J."/>
            <person name="Griggs A."/>
            <person name="Gujja S."/>
            <person name="Hansen M."/>
            <person name="Howarth C."/>
            <person name="Imamovic A."/>
            <person name="Ireland A."/>
            <person name="Larimer J."/>
            <person name="McCowan C."/>
            <person name="Murphy C."/>
            <person name="Pearson M."/>
            <person name="Poon T.W."/>
            <person name="Priest M."/>
            <person name="Roberts A."/>
            <person name="Saif S."/>
            <person name="Shea T."/>
            <person name="Sisk P."/>
            <person name="Sykes S."/>
            <person name="Wortman J."/>
            <person name="Nusbaum C."/>
            <person name="Birren B."/>
        </authorList>
    </citation>
    <scope>NUCLEOTIDE SEQUENCE [LARGE SCALE GENOMIC DNA]</scope>
    <source>
        <strain evidence="1 2">CJ01A1</strain>
    </source>
</reference>
<evidence type="ECO:0000313" key="1">
    <source>
        <dbReference type="EMBL" id="ETP20225.1"/>
    </source>
</evidence>
<name>W2XBL4_PHYNI</name>
<dbReference type="Proteomes" id="UP000018958">
    <property type="component" value="Unassembled WGS sequence"/>
</dbReference>
<evidence type="ECO:0000313" key="2">
    <source>
        <dbReference type="Proteomes" id="UP000018958"/>
    </source>
</evidence>
<gene>
    <name evidence="1" type="ORF">F441_06038</name>
</gene>
<dbReference type="EMBL" id="ANIX01001251">
    <property type="protein sequence ID" value="ETP20225.1"/>
    <property type="molecule type" value="Genomic_DNA"/>
</dbReference>
<sequence>MEADTAPDEEDEVLLHAELAAVDTLIAAESEKTLSRALGRPESVLFGMELITYMKDTRRDCLPLTARSLGAIVRDSYSA</sequence>
<dbReference type="AlphaFoldDB" id="W2XBL4"/>
<accession>W2XBL4</accession>
<comment type="caution">
    <text evidence="1">The sequence shown here is derived from an EMBL/GenBank/DDBJ whole genome shotgun (WGS) entry which is preliminary data.</text>
</comment>
<organism evidence="1 2">
    <name type="scientific">Phytophthora nicotianae CJ01A1</name>
    <dbReference type="NCBI Taxonomy" id="1317063"/>
    <lineage>
        <taxon>Eukaryota</taxon>
        <taxon>Sar</taxon>
        <taxon>Stramenopiles</taxon>
        <taxon>Oomycota</taxon>
        <taxon>Peronosporomycetes</taxon>
        <taxon>Peronosporales</taxon>
        <taxon>Peronosporaceae</taxon>
        <taxon>Phytophthora</taxon>
    </lineage>
</organism>
<proteinExistence type="predicted"/>
<protein>
    <submittedName>
        <fullName evidence="1">Uncharacterized protein</fullName>
    </submittedName>
</protein>